<dbReference type="KEGG" id="bdw:94337931"/>
<dbReference type="InterPro" id="IPR002777">
    <property type="entry name" value="PFD_beta-like"/>
</dbReference>
<dbReference type="EMBL" id="JALLKP010000030">
    <property type="protein sequence ID" value="KAK2194889.1"/>
    <property type="molecule type" value="Genomic_DNA"/>
</dbReference>
<dbReference type="PANTHER" id="PTHR21100">
    <property type="entry name" value="PREFOLDIN SUBUNIT 4"/>
    <property type="match status" value="1"/>
</dbReference>
<evidence type="ECO:0000313" key="6">
    <source>
        <dbReference type="Proteomes" id="UP001214638"/>
    </source>
</evidence>
<name>A0AAD9UMH3_9APIC</name>
<evidence type="ECO:0000256" key="4">
    <source>
        <dbReference type="SAM" id="Coils"/>
    </source>
</evidence>
<dbReference type="GO" id="GO:0005737">
    <property type="term" value="C:cytoplasm"/>
    <property type="evidence" value="ECO:0007669"/>
    <property type="project" value="TreeGrafter"/>
</dbReference>
<dbReference type="GO" id="GO:0016272">
    <property type="term" value="C:prefoldin complex"/>
    <property type="evidence" value="ECO:0007669"/>
    <property type="project" value="UniProtKB-UniRule"/>
</dbReference>
<dbReference type="GeneID" id="94337931"/>
<dbReference type="PIRSF" id="PIRSF016477">
    <property type="entry name" value="Prefoldin_subunit_4"/>
    <property type="match status" value="1"/>
</dbReference>
<dbReference type="GO" id="GO:0006457">
    <property type="term" value="P:protein folding"/>
    <property type="evidence" value="ECO:0007669"/>
    <property type="project" value="UniProtKB-UniRule"/>
</dbReference>
<accession>A0AAD9UMH3</accession>
<gene>
    <name evidence="5" type="ORF">BdWA1_003634</name>
</gene>
<evidence type="ECO:0000256" key="3">
    <source>
        <dbReference type="PIRNR" id="PIRNR016477"/>
    </source>
</evidence>
<dbReference type="RefSeq" id="XP_067801732.1">
    <property type="nucleotide sequence ID" value="XM_067948644.1"/>
</dbReference>
<dbReference type="Proteomes" id="UP001214638">
    <property type="component" value="Unassembled WGS sequence"/>
</dbReference>
<dbReference type="PANTHER" id="PTHR21100:SF9">
    <property type="entry name" value="PREFOLDIN SUBUNIT 4"/>
    <property type="match status" value="1"/>
</dbReference>
<keyword evidence="4" id="KW-0175">Coiled coil</keyword>
<organism evidence="5 6">
    <name type="scientific">Babesia duncani</name>
    <dbReference type="NCBI Taxonomy" id="323732"/>
    <lineage>
        <taxon>Eukaryota</taxon>
        <taxon>Sar</taxon>
        <taxon>Alveolata</taxon>
        <taxon>Apicomplexa</taxon>
        <taxon>Aconoidasida</taxon>
        <taxon>Piroplasmida</taxon>
        <taxon>Babesiidae</taxon>
        <taxon>Babesia</taxon>
    </lineage>
</organism>
<comment type="subunit">
    <text evidence="3">Heterohexamer of two PFD-alpha type and four PFD-beta type subunits.</text>
</comment>
<dbReference type="InterPro" id="IPR016661">
    <property type="entry name" value="PFDN4"/>
</dbReference>
<protein>
    <recommendedName>
        <fullName evidence="3">Prefoldin subunit 4</fullName>
    </recommendedName>
</protein>
<comment type="function">
    <text evidence="3">Binds specifically to cytosolic chaperonin (c-CPN) and transfers target proteins to it. Binds to nascent polypeptide chain and promotes folding in an environment in which there are many competing pathways for nonnative proteins.</text>
</comment>
<keyword evidence="6" id="KW-1185">Reference proteome</keyword>
<keyword evidence="2 3" id="KW-0143">Chaperone</keyword>
<evidence type="ECO:0000256" key="1">
    <source>
        <dbReference type="ARBA" id="ARBA00008045"/>
    </source>
</evidence>
<proteinExistence type="inferred from homology"/>
<evidence type="ECO:0000256" key="2">
    <source>
        <dbReference type="ARBA" id="ARBA00023186"/>
    </source>
</evidence>
<evidence type="ECO:0000313" key="5">
    <source>
        <dbReference type="EMBL" id="KAK2194889.1"/>
    </source>
</evidence>
<reference evidence="5" key="1">
    <citation type="journal article" date="2023" name="Nat. Microbiol.">
        <title>Babesia duncani multi-omics identifies virulence factors and drug targets.</title>
        <authorList>
            <person name="Singh P."/>
            <person name="Lonardi S."/>
            <person name="Liang Q."/>
            <person name="Vydyam P."/>
            <person name="Khabirova E."/>
            <person name="Fang T."/>
            <person name="Gihaz S."/>
            <person name="Thekkiniath J."/>
            <person name="Munshi M."/>
            <person name="Abel S."/>
            <person name="Ciampossin L."/>
            <person name="Batugedara G."/>
            <person name="Gupta M."/>
            <person name="Lu X.M."/>
            <person name="Lenz T."/>
            <person name="Chakravarty S."/>
            <person name="Cornillot E."/>
            <person name="Hu Y."/>
            <person name="Ma W."/>
            <person name="Gonzalez L.M."/>
            <person name="Sanchez S."/>
            <person name="Estrada K."/>
            <person name="Sanchez-Flores A."/>
            <person name="Montero E."/>
            <person name="Harb O.S."/>
            <person name="Le Roch K.G."/>
            <person name="Mamoun C.B."/>
        </authorList>
    </citation>
    <scope>NUCLEOTIDE SEQUENCE</scope>
    <source>
        <strain evidence="5">WA1</strain>
    </source>
</reference>
<comment type="caution">
    <text evidence="5">The sequence shown here is derived from an EMBL/GenBank/DDBJ whole genome shotgun (WGS) entry which is preliminary data.</text>
</comment>
<comment type="similarity">
    <text evidence="1 3">Belongs to the prefoldin subunit beta family.</text>
</comment>
<dbReference type="AlphaFoldDB" id="A0AAD9UMH3"/>
<dbReference type="Pfam" id="PF01920">
    <property type="entry name" value="Prefoldin_2"/>
    <property type="match status" value="1"/>
</dbReference>
<sequence length="122" mass="14250">MASRVDYEILKEDQDRIVKFSTLYNAKLKTEKQYELLKDHLSSIRDAQDEILINLDTPLLKIGDCFMRLTESELEHELEKQAKEAQENLDETSARMEKLNDQATELKSILYSKFGNKINLEP</sequence>
<feature type="coiled-coil region" evidence="4">
    <location>
        <begin position="71"/>
        <end position="109"/>
    </location>
</feature>
<dbReference type="GO" id="GO:0051082">
    <property type="term" value="F:unfolded protein binding"/>
    <property type="evidence" value="ECO:0007669"/>
    <property type="project" value="InterPro"/>
</dbReference>